<dbReference type="AlphaFoldDB" id="A0A371NSK3"/>
<name>A0A371NSK3_9MICO</name>
<organism evidence="2 3">
    <name type="scientific">Microbacterium bovistercoris</name>
    <dbReference type="NCBI Taxonomy" id="2293570"/>
    <lineage>
        <taxon>Bacteria</taxon>
        <taxon>Bacillati</taxon>
        <taxon>Actinomycetota</taxon>
        <taxon>Actinomycetes</taxon>
        <taxon>Micrococcales</taxon>
        <taxon>Microbacteriaceae</taxon>
        <taxon>Microbacterium</taxon>
    </lineage>
</organism>
<dbReference type="EMBL" id="QUAB01000043">
    <property type="protein sequence ID" value="REJ05196.1"/>
    <property type="molecule type" value="Genomic_DNA"/>
</dbReference>
<dbReference type="InterPro" id="IPR005183">
    <property type="entry name" value="DUF305_CopM-like"/>
</dbReference>
<dbReference type="Gene3D" id="1.20.1260.10">
    <property type="match status" value="1"/>
</dbReference>
<feature type="domain" description="DUF305" evidence="1">
    <location>
        <begin position="18"/>
        <end position="159"/>
    </location>
</feature>
<sequence length="161" mass="17093">MPGMSQSPASDAVANDADAMFASMMIVHHEQAIEMSDLVLAKEGLDPDVADLATRIKEAQGPEIEQLNGWLDDWDVPAADDSMDHDDGMMSADDMAALEAASGADAGKLFLEQMIVHHEGAVNMAEDEVENGKNPDATALAQKIIDAQTDEIAEMRGLLAG</sequence>
<dbReference type="OrthoDB" id="26872at2"/>
<reference evidence="2 3" key="1">
    <citation type="submission" date="2018-08" db="EMBL/GenBank/DDBJ databases">
        <title>Isolation, diversity and antifungal activity of Actinobacteria from cow dung.</title>
        <authorList>
            <person name="Ling L."/>
        </authorList>
    </citation>
    <scope>NUCLEOTIDE SEQUENCE [LARGE SCALE GENOMIC DNA]</scope>
    <source>
        <strain evidence="2 3">NEAU-LLE</strain>
    </source>
</reference>
<evidence type="ECO:0000313" key="3">
    <source>
        <dbReference type="Proteomes" id="UP000262172"/>
    </source>
</evidence>
<proteinExistence type="predicted"/>
<dbReference type="PANTHER" id="PTHR36933">
    <property type="entry name" value="SLL0788 PROTEIN"/>
    <property type="match status" value="1"/>
</dbReference>
<dbReference type="PANTHER" id="PTHR36933:SF1">
    <property type="entry name" value="SLL0788 PROTEIN"/>
    <property type="match status" value="1"/>
</dbReference>
<keyword evidence="3" id="KW-1185">Reference proteome</keyword>
<dbReference type="Pfam" id="PF03713">
    <property type="entry name" value="DUF305"/>
    <property type="match status" value="1"/>
</dbReference>
<protein>
    <submittedName>
        <fullName evidence="2">DUF305 domain-containing protein</fullName>
    </submittedName>
</protein>
<evidence type="ECO:0000313" key="2">
    <source>
        <dbReference type="EMBL" id="REJ05196.1"/>
    </source>
</evidence>
<evidence type="ECO:0000259" key="1">
    <source>
        <dbReference type="Pfam" id="PF03713"/>
    </source>
</evidence>
<comment type="caution">
    <text evidence="2">The sequence shown here is derived from an EMBL/GenBank/DDBJ whole genome shotgun (WGS) entry which is preliminary data.</text>
</comment>
<dbReference type="InterPro" id="IPR012347">
    <property type="entry name" value="Ferritin-like"/>
</dbReference>
<gene>
    <name evidence="2" type="ORF">DY023_10950</name>
</gene>
<accession>A0A371NSK3</accession>
<dbReference type="Proteomes" id="UP000262172">
    <property type="component" value="Unassembled WGS sequence"/>
</dbReference>